<dbReference type="EMBL" id="JAGSSW010000011">
    <property type="protein sequence ID" value="MBR8464648.1"/>
    <property type="molecule type" value="Genomic_DNA"/>
</dbReference>
<name>A0ABS5HK58_9BACT</name>
<comment type="caution">
    <text evidence="1">The sequence shown here is derived from an EMBL/GenBank/DDBJ whole genome shotgun (WGS) entry which is preliminary data.</text>
</comment>
<protein>
    <submittedName>
        <fullName evidence="1">Uncharacterized protein</fullName>
    </submittedName>
</protein>
<gene>
    <name evidence="1" type="ORF">KDD93_08760</name>
</gene>
<evidence type="ECO:0000313" key="2">
    <source>
        <dbReference type="Proteomes" id="UP000682951"/>
    </source>
</evidence>
<proteinExistence type="predicted"/>
<reference evidence="1 2" key="1">
    <citation type="submission" date="2021-04" db="EMBL/GenBank/DDBJ databases">
        <title>Molecular and phenotypic characterization and identification of bacterial isolates recovered from the Anatolian ground squirrels (Spermophilus xanthoprymnus) and which have the potential to form a new species in the Campylobacter genus.</title>
        <authorList>
            <person name="Aydin F."/>
            <person name="Abay S."/>
            <person name="Kayman T."/>
            <person name="Karakaya E."/>
            <person name="Mustak H.K."/>
            <person name="Mustak I.B."/>
            <person name="Bilgin N."/>
            <person name="Duzler A."/>
            <person name="Sahin O."/>
            <person name="Guran O."/>
            <person name="Saticioglu I.B."/>
        </authorList>
    </citation>
    <scope>NUCLEOTIDE SEQUENCE [LARGE SCALE GENOMIC DNA]</scope>
    <source>
        <strain evidence="2">faydin-G24</strain>
    </source>
</reference>
<sequence length="80" mass="9148">MLTHKDRLLRFGVELVFSICEPNATKPVASGFKETQVDFSNSDNLCIRVRSNYSGSDYGLHWFAIGLKNPYLALCHYKTY</sequence>
<evidence type="ECO:0000313" key="1">
    <source>
        <dbReference type="EMBL" id="MBR8464648.1"/>
    </source>
</evidence>
<dbReference type="Proteomes" id="UP000682951">
    <property type="component" value="Unassembled WGS sequence"/>
</dbReference>
<keyword evidence="2" id="KW-1185">Reference proteome</keyword>
<accession>A0ABS5HK58</accession>
<organism evidence="1 2">
    <name type="scientific">Campylobacter anatolicus</name>
    <dbReference type="NCBI Taxonomy" id="2829105"/>
    <lineage>
        <taxon>Bacteria</taxon>
        <taxon>Pseudomonadati</taxon>
        <taxon>Campylobacterota</taxon>
        <taxon>Epsilonproteobacteria</taxon>
        <taxon>Campylobacterales</taxon>
        <taxon>Campylobacteraceae</taxon>
        <taxon>Campylobacter</taxon>
    </lineage>
</organism>